<dbReference type="EMBL" id="QXGB01001447">
    <property type="protein sequence ID" value="KAE9190673.1"/>
    <property type="molecule type" value="Genomic_DNA"/>
</dbReference>
<dbReference type="EMBL" id="QXGF01002795">
    <property type="protein sequence ID" value="KAE8923375.1"/>
    <property type="molecule type" value="Genomic_DNA"/>
</dbReference>
<dbReference type="Proteomes" id="UP000460718">
    <property type="component" value="Unassembled WGS sequence"/>
</dbReference>
<proteinExistence type="predicted"/>
<evidence type="ECO:0000259" key="2">
    <source>
        <dbReference type="Pfam" id="PF13840"/>
    </source>
</evidence>
<evidence type="ECO:0000313" key="4">
    <source>
        <dbReference type="EMBL" id="KAE8975496.1"/>
    </source>
</evidence>
<dbReference type="Proteomes" id="UP000429523">
    <property type="component" value="Unassembled WGS sequence"/>
</dbReference>
<dbReference type="Proteomes" id="UP000441208">
    <property type="component" value="Unassembled WGS sequence"/>
</dbReference>
<evidence type="ECO:0000313" key="5">
    <source>
        <dbReference type="EMBL" id="KAE9073191.1"/>
    </source>
</evidence>
<dbReference type="EMBL" id="QXFW01002778">
    <property type="protein sequence ID" value="KAE8975496.1"/>
    <property type="molecule type" value="Genomic_DNA"/>
</dbReference>
<dbReference type="AlphaFoldDB" id="A0A6A3DQY7"/>
<dbReference type="EMBL" id="QXFZ01001442">
    <property type="protein sequence ID" value="KAE9090412.1"/>
    <property type="molecule type" value="Genomic_DNA"/>
</dbReference>
<dbReference type="PANTHER" id="PTHR31131">
    <property type="entry name" value="CHROMOSOME 1, WHOLE GENOME SHOTGUN SEQUENCE"/>
    <property type="match status" value="1"/>
</dbReference>
<accession>A0A6A3DQY7</accession>
<evidence type="ECO:0000313" key="15">
    <source>
        <dbReference type="Proteomes" id="UP000440732"/>
    </source>
</evidence>
<dbReference type="EMBL" id="QXGD01002076">
    <property type="protein sequence ID" value="KAE9194035.1"/>
    <property type="molecule type" value="Genomic_DNA"/>
</dbReference>
<evidence type="ECO:0000313" key="18">
    <source>
        <dbReference type="Proteomes" id="UP000488956"/>
    </source>
</evidence>
<dbReference type="InterPro" id="IPR051719">
    <property type="entry name" value="CASTOR_mTORC1"/>
</dbReference>
<dbReference type="SUPFAM" id="SSF55021">
    <property type="entry name" value="ACT-like"/>
    <property type="match status" value="2"/>
</dbReference>
<organism evidence="3 11">
    <name type="scientific">Phytophthora fragariae</name>
    <dbReference type="NCBI Taxonomy" id="53985"/>
    <lineage>
        <taxon>Eukaryota</taxon>
        <taxon>Sar</taxon>
        <taxon>Stramenopiles</taxon>
        <taxon>Oomycota</taxon>
        <taxon>Peronosporomycetes</taxon>
        <taxon>Peronosporales</taxon>
        <taxon>Peronosporaceae</taxon>
        <taxon>Phytophthora</taxon>
    </lineage>
</organism>
<keyword evidence="12" id="KW-1185">Reference proteome</keyword>
<evidence type="ECO:0000313" key="8">
    <source>
        <dbReference type="EMBL" id="KAE9190673.1"/>
    </source>
</evidence>
<evidence type="ECO:0000313" key="13">
    <source>
        <dbReference type="Proteomes" id="UP000437068"/>
    </source>
</evidence>
<feature type="domain" description="CASTOR ACT" evidence="2">
    <location>
        <begin position="133"/>
        <end position="174"/>
    </location>
</feature>
<evidence type="ECO:0000313" key="9">
    <source>
        <dbReference type="EMBL" id="KAE9194035.1"/>
    </source>
</evidence>
<dbReference type="Proteomes" id="UP000440367">
    <property type="component" value="Unassembled WGS sequence"/>
</dbReference>
<evidence type="ECO:0000313" key="6">
    <source>
        <dbReference type="EMBL" id="KAE9090412.1"/>
    </source>
</evidence>
<comment type="caution">
    <text evidence="3">The sequence shown here is derived from an EMBL/GenBank/DDBJ whole genome shotgun (WGS) entry which is preliminary data.</text>
</comment>
<dbReference type="EMBL" id="QXGE01002821">
    <property type="protein sequence ID" value="KAE9278938.1"/>
    <property type="molecule type" value="Genomic_DNA"/>
</dbReference>
<dbReference type="Proteomes" id="UP000433483">
    <property type="component" value="Unassembled WGS sequence"/>
</dbReference>
<dbReference type="Pfam" id="PF13840">
    <property type="entry name" value="ACT_7"/>
    <property type="match status" value="2"/>
</dbReference>
<dbReference type="EMBL" id="QXGA01002854">
    <property type="protein sequence ID" value="KAE9091047.1"/>
    <property type="molecule type" value="Genomic_DNA"/>
</dbReference>
<gene>
    <name evidence="10" type="ORF">PF001_g24942</name>
    <name evidence="9" type="ORF">PF002_g23728</name>
    <name evidence="8" type="ORF">PF005_g19155</name>
    <name evidence="7" type="ORF">PF006_g25016</name>
    <name evidence="6" type="ORF">PF007_g19247</name>
    <name evidence="3" type="ORF">PF009_g26376</name>
    <name evidence="5" type="ORF">PF010_g25175</name>
    <name evidence="4" type="ORF">PF011_g24441</name>
</gene>
<evidence type="ECO:0000313" key="11">
    <source>
        <dbReference type="Proteomes" id="UP000429523"/>
    </source>
</evidence>
<evidence type="ECO:0000256" key="1">
    <source>
        <dbReference type="SAM" id="MobiDB-lite"/>
    </source>
</evidence>
<evidence type="ECO:0000313" key="14">
    <source>
        <dbReference type="Proteomes" id="UP000440367"/>
    </source>
</evidence>
<dbReference type="Proteomes" id="UP000440732">
    <property type="component" value="Unassembled WGS sequence"/>
</dbReference>
<sequence length="368" mass="39906">MHFETNYRQVATSSQVQLVCLSTTLVVTSADKCVTPTSTWSDNAPRQRPALCVGAGAAAAGAALLHAVIPPAAQRPRASALPELGGDAARGVAGVRGAAAGQVPARGARVRAAALEGAAGGVDWARGLPQSVVLTQLTTELAKHRISVFQISTYQTDYVLVKVEDLDAAIGCLQSFCSIEMESEEQLSVVGGGDEPEQDAEQKEEPLEVHQHPLSVPDVKLHLVQLNRTFVRRHLYSLVELLFKPTQLEEERFLSYSETGDDISVVTSDENFLDEARTLMEQGDQGVLVSPDFWRPVQIGNTKLGFAETGIVAGQTRVLVNAGTTVFYLSTYATDFMLIKEDEWDDALPILRDHFRLIEGWGALYIFA</sequence>
<evidence type="ECO:0000313" key="12">
    <source>
        <dbReference type="Proteomes" id="UP000433483"/>
    </source>
</evidence>
<dbReference type="OrthoDB" id="121598at2759"/>
<evidence type="ECO:0000313" key="7">
    <source>
        <dbReference type="EMBL" id="KAE9091047.1"/>
    </source>
</evidence>
<evidence type="ECO:0000313" key="16">
    <source>
        <dbReference type="Proteomes" id="UP000441208"/>
    </source>
</evidence>
<evidence type="ECO:0000313" key="10">
    <source>
        <dbReference type="EMBL" id="KAE9278938.1"/>
    </source>
</evidence>
<dbReference type="PANTHER" id="PTHR31131:SF6">
    <property type="entry name" value="CASTOR ACT DOMAIN-CONTAINING PROTEIN"/>
    <property type="match status" value="1"/>
</dbReference>
<feature type="domain" description="CASTOR ACT" evidence="2">
    <location>
        <begin position="290"/>
        <end position="353"/>
    </location>
</feature>
<dbReference type="Gene3D" id="3.30.2130.10">
    <property type="entry name" value="VC0802-like"/>
    <property type="match status" value="2"/>
</dbReference>
<dbReference type="InterPro" id="IPR027795">
    <property type="entry name" value="CASTOR_ACT_dom"/>
</dbReference>
<dbReference type="InterPro" id="IPR045865">
    <property type="entry name" value="ACT-like_dom_sf"/>
</dbReference>
<name>A0A6A3DQY7_9STRA</name>
<dbReference type="Proteomes" id="UP000437068">
    <property type="component" value="Unassembled WGS sequence"/>
</dbReference>
<protein>
    <recommendedName>
        <fullName evidence="2">CASTOR ACT domain-containing protein</fullName>
    </recommendedName>
</protein>
<dbReference type="Proteomes" id="UP000488956">
    <property type="component" value="Unassembled WGS sequence"/>
</dbReference>
<dbReference type="EMBL" id="QXFX01002843">
    <property type="protein sequence ID" value="KAE9073191.1"/>
    <property type="molecule type" value="Genomic_DNA"/>
</dbReference>
<evidence type="ECO:0000313" key="17">
    <source>
        <dbReference type="Proteomes" id="UP000460718"/>
    </source>
</evidence>
<reference evidence="11 12" key="1">
    <citation type="submission" date="2018-08" db="EMBL/GenBank/DDBJ databases">
        <title>Genomic investigation of the strawberry pathogen Phytophthora fragariae indicates pathogenicity is determined by transcriptional variation in three key races.</title>
        <authorList>
            <person name="Adams T.M."/>
            <person name="Armitage A.D."/>
            <person name="Sobczyk M.K."/>
            <person name="Bates H.J."/>
            <person name="Dunwell J.M."/>
            <person name="Nellist C.F."/>
            <person name="Harrison R.J."/>
        </authorList>
    </citation>
    <scope>NUCLEOTIDE SEQUENCE [LARGE SCALE GENOMIC DNA]</scope>
    <source>
        <strain evidence="10 13">A4</strain>
        <strain evidence="9 14">BC-1</strain>
        <strain evidence="8 12">NOV-27</strain>
        <strain evidence="7 15">NOV-5</strain>
        <strain evidence="6 16">NOV-71</strain>
        <strain evidence="3 11">NOV-9</strain>
        <strain evidence="5 18">ONT-3</strain>
        <strain evidence="4 17">SCRP245</strain>
    </source>
</reference>
<feature type="region of interest" description="Disordered" evidence="1">
    <location>
        <begin position="187"/>
        <end position="208"/>
    </location>
</feature>
<evidence type="ECO:0000313" key="3">
    <source>
        <dbReference type="EMBL" id="KAE8923375.1"/>
    </source>
</evidence>